<dbReference type="Gene3D" id="2.130.10.10">
    <property type="entry name" value="YVTN repeat-like/Quinoprotein amine dehydrogenase"/>
    <property type="match status" value="1"/>
</dbReference>
<dbReference type="Pfam" id="PF00400">
    <property type="entry name" value="WD40"/>
    <property type="match status" value="1"/>
</dbReference>
<evidence type="ECO:0000256" key="5">
    <source>
        <dbReference type="PROSITE-ProRule" id="PRU00221"/>
    </source>
</evidence>
<comment type="caution">
    <text evidence="7">The sequence shown here is derived from an EMBL/GenBank/DDBJ whole genome shotgun (WGS) entry which is preliminary data.</text>
</comment>
<organism evidence="7 8">
    <name type="scientific">Kineosporia corallincola</name>
    <dbReference type="NCBI Taxonomy" id="2835133"/>
    <lineage>
        <taxon>Bacteria</taxon>
        <taxon>Bacillati</taxon>
        <taxon>Actinomycetota</taxon>
        <taxon>Actinomycetes</taxon>
        <taxon>Kineosporiales</taxon>
        <taxon>Kineosporiaceae</taxon>
        <taxon>Kineosporia</taxon>
    </lineage>
</organism>
<evidence type="ECO:0000313" key="7">
    <source>
        <dbReference type="EMBL" id="MBT0770978.1"/>
    </source>
</evidence>
<evidence type="ECO:0000313" key="8">
    <source>
        <dbReference type="Proteomes" id="UP001197247"/>
    </source>
</evidence>
<keyword evidence="6" id="KW-1133">Transmembrane helix</keyword>
<comment type="similarity">
    <text evidence="4">Belongs to the WD repeat PAAF1/RPN14 family.</text>
</comment>
<keyword evidence="6" id="KW-0812">Transmembrane</keyword>
<protein>
    <recommendedName>
        <fullName evidence="9">WD40 repeat protein</fullName>
    </recommendedName>
</protein>
<dbReference type="Proteomes" id="UP001197247">
    <property type="component" value="Unassembled WGS sequence"/>
</dbReference>
<dbReference type="InterPro" id="IPR015943">
    <property type="entry name" value="WD40/YVTN_repeat-like_dom_sf"/>
</dbReference>
<feature type="repeat" description="WD" evidence="5">
    <location>
        <begin position="393"/>
        <end position="415"/>
    </location>
</feature>
<accession>A0ABS5TJG2</accession>
<proteinExistence type="inferred from homology"/>
<dbReference type="SUPFAM" id="SSF50978">
    <property type="entry name" value="WD40 repeat-like"/>
    <property type="match status" value="1"/>
</dbReference>
<dbReference type="PROSITE" id="PS50082">
    <property type="entry name" value="WD_REPEATS_2"/>
    <property type="match status" value="1"/>
</dbReference>
<dbReference type="SMART" id="SM00320">
    <property type="entry name" value="WD40"/>
    <property type="match status" value="5"/>
</dbReference>
<keyword evidence="1 5" id="KW-0853">WD repeat</keyword>
<keyword evidence="8" id="KW-1185">Reference proteome</keyword>
<evidence type="ECO:0000256" key="3">
    <source>
        <dbReference type="ARBA" id="ARBA00022942"/>
    </source>
</evidence>
<feature type="transmembrane region" description="Helical" evidence="6">
    <location>
        <begin position="146"/>
        <end position="169"/>
    </location>
</feature>
<keyword evidence="2" id="KW-0677">Repeat</keyword>
<dbReference type="PANTHER" id="PTHR19857">
    <property type="entry name" value="MITOCHONDRIAL DIVISION PROTEIN 1-RELATED"/>
    <property type="match status" value="1"/>
</dbReference>
<reference evidence="7 8" key="1">
    <citation type="submission" date="2021-05" db="EMBL/GenBank/DDBJ databases">
        <title>Kineosporia and Streptomyces sp. nov. two new marine actinobacteria isolated from Coral.</title>
        <authorList>
            <person name="Buangrab K."/>
            <person name="Sutthacheep M."/>
            <person name="Yeemin T."/>
            <person name="Harunari E."/>
            <person name="Igarashi Y."/>
            <person name="Kanchanasin P."/>
            <person name="Tanasupawat S."/>
            <person name="Phongsopitanun W."/>
        </authorList>
    </citation>
    <scope>NUCLEOTIDE SEQUENCE [LARGE SCALE GENOMIC DNA]</scope>
    <source>
        <strain evidence="7 8">J2-2</strain>
    </source>
</reference>
<sequence>MTGPVRLLGRLLLVLFVVFPVLWAAHRPHPFAVLLTAAITWLVSAVLWRALGYLLLALPGLQSVVPFVAAGLLSLTQLSLPGWLVTAELVVGGGCCLVFVVRADPCHPPRTDLAALTRAVARITFPLVALWAAVHLPGTAGVPLRAGLVLGGLWAGVALVLGTIQVIAMPRYASACVVRLDDRPHLVYGGHGHSVWVRDLTTGTDRMRLGTSPAMTPEAVDLAVGAETADAVEMLRDGIPNRFLPGLVHALCPVTTGTGESLLASAGDDQVIYLWNLATGKGVGGLREAPFAIHALCQVPGTPWLAAGGDSAWVTLWDIDTYRPVRLLRTQAFTRALCLLDLDDGLVLAAGGGGGRITLWDPATGTPVERFAGHDGRPVTGLAAITVQGRPALASTGEDGTISVWDPADGSLLHRKRIPGSAVHALCPIRHDGSDLLCVGGDSPYLTLWNPETDETRDFPEGLAMDPGLGWYRALCAAEVDGTTRLMAVGYSPKLITVDAARLAGGYQAG</sequence>
<dbReference type="InterPro" id="IPR051179">
    <property type="entry name" value="WD_repeat_multifunction"/>
</dbReference>
<evidence type="ECO:0000256" key="6">
    <source>
        <dbReference type="SAM" id="Phobius"/>
    </source>
</evidence>
<dbReference type="PANTHER" id="PTHR19857:SF19">
    <property type="entry name" value="26S PROTEASOME REGULATORY SUBUNIT RPN14"/>
    <property type="match status" value="1"/>
</dbReference>
<gene>
    <name evidence="7" type="ORF">KIH74_18715</name>
</gene>
<feature type="transmembrane region" description="Helical" evidence="6">
    <location>
        <begin position="113"/>
        <end position="134"/>
    </location>
</feature>
<evidence type="ECO:0000256" key="1">
    <source>
        <dbReference type="ARBA" id="ARBA00022574"/>
    </source>
</evidence>
<evidence type="ECO:0000256" key="2">
    <source>
        <dbReference type="ARBA" id="ARBA00022737"/>
    </source>
</evidence>
<name>A0ABS5TJG2_9ACTN</name>
<dbReference type="InterPro" id="IPR036322">
    <property type="entry name" value="WD40_repeat_dom_sf"/>
</dbReference>
<dbReference type="RefSeq" id="WP_214157259.1">
    <property type="nucleotide sequence ID" value="NZ_JAHBAY010000007.1"/>
</dbReference>
<feature type="transmembrane region" description="Helical" evidence="6">
    <location>
        <begin position="82"/>
        <end position="101"/>
    </location>
</feature>
<feature type="transmembrane region" description="Helical" evidence="6">
    <location>
        <begin position="31"/>
        <end position="48"/>
    </location>
</feature>
<dbReference type="EMBL" id="JAHBAY010000007">
    <property type="protein sequence ID" value="MBT0770978.1"/>
    <property type="molecule type" value="Genomic_DNA"/>
</dbReference>
<feature type="transmembrane region" description="Helical" evidence="6">
    <location>
        <begin position="55"/>
        <end position="76"/>
    </location>
</feature>
<keyword evidence="3" id="KW-0647">Proteasome</keyword>
<feature type="transmembrane region" description="Helical" evidence="6">
    <location>
        <begin position="7"/>
        <end position="25"/>
    </location>
</feature>
<dbReference type="InterPro" id="IPR001680">
    <property type="entry name" value="WD40_rpt"/>
</dbReference>
<evidence type="ECO:0000256" key="4">
    <source>
        <dbReference type="ARBA" id="ARBA00038321"/>
    </source>
</evidence>
<keyword evidence="6" id="KW-0472">Membrane</keyword>
<evidence type="ECO:0008006" key="9">
    <source>
        <dbReference type="Google" id="ProtNLM"/>
    </source>
</evidence>